<dbReference type="Gene3D" id="3.10.105.10">
    <property type="entry name" value="Dipeptide-binding Protein, Domain 3"/>
    <property type="match status" value="1"/>
</dbReference>
<dbReference type="AlphaFoldDB" id="A0A0D0NQG6"/>
<feature type="signal peptide" evidence="5">
    <location>
        <begin position="1"/>
        <end position="27"/>
    </location>
</feature>
<dbReference type="PIRSF" id="PIRSF002741">
    <property type="entry name" value="MppA"/>
    <property type="match status" value="1"/>
</dbReference>
<name>A0A0D0NQG6_PSEFL</name>
<dbReference type="InterPro" id="IPR000914">
    <property type="entry name" value="SBP_5_dom"/>
</dbReference>
<evidence type="ECO:0000313" key="9">
    <source>
        <dbReference type="Proteomes" id="UP000032101"/>
    </source>
</evidence>
<proteinExistence type="inferred from homology"/>
<dbReference type="GO" id="GO:0015833">
    <property type="term" value="P:peptide transport"/>
    <property type="evidence" value="ECO:0007669"/>
    <property type="project" value="UniProtKB-KW"/>
</dbReference>
<evidence type="ECO:0000256" key="1">
    <source>
        <dbReference type="ARBA" id="ARBA00005695"/>
    </source>
</evidence>
<evidence type="ECO:0000256" key="3">
    <source>
        <dbReference type="ARBA" id="ARBA00022856"/>
    </source>
</evidence>
<evidence type="ECO:0000259" key="6">
    <source>
        <dbReference type="Pfam" id="PF00496"/>
    </source>
</evidence>
<feature type="domain" description="Solute-binding protein family 5" evidence="6">
    <location>
        <begin position="74"/>
        <end position="424"/>
    </location>
</feature>
<keyword evidence="2 5" id="KW-0732">Signal</keyword>
<reference evidence="7 9" key="1">
    <citation type="submission" date="2015-01" db="EMBL/GenBank/DDBJ databases">
        <title>Draft Genome Sequence of the Biocontrol and Plant Growth-Promoting Rhizobacteria (PGPR) Pseudomonas fluorescens UM270.</title>
        <authorList>
            <person name="Hernandez-Salmeron J.E."/>
            <person name="Santoyo G."/>
            <person name="Moreno-Hagelsieb G."/>
            <person name="Hernandez-Leon R."/>
        </authorList>
    </citation>
    <scope>NUCLEOTIDE SEQUENCE [LARGE SCALE GENOMIC DNA]</scope>
    <source>
        <strain evidence="7 9">UM270</strain>
    </source>
</reference>
<comment type="caution">
    <text evidence="7">The sequence shown here is derived from an EMBL/GenBank/DDBJ whole genome shotgun (WGS) entry which is preliminary data.</text>
</comment>
<keyword evidence="4" id="KW-0813">Transport</keyword>
<comment type="similarity">
    <text evidence="1">Belongs to the bacterial solute-binding protein 5 family.</text>
</comment>
<dbReference type="PANTHER" id="PTHR30290">
    <property type="entry name" value="PERIPLASMIC BINDING COMPONENT OF ABC TRANSPORTER"/>
    <property type="match status" value="1"/>
</dbReference>
<dbReference type="PROSITE" id="PS01040">
    <property type="entry name" value="SBP_BACTERIAL_5"/>
    <property type="match status" value="1"/>
</dbReference>
<feature type="chain" id="PRO_5033219839" evidence="5">
    <location>
        <begin position="28"/>
        <end position="514"/>
    </location>
</feature>
<dbReference type="Proteomes" id="UP000297322">
    <property type="component" value="Unassembled WGS sequence"/>
</dbReference>
<dbReference type="EMBL" id="SPVI01000016">
    <property type="protein sequence ID" value="TFW41007.1"/>
    <property type="molecule type" value="Genomic_DNA"/>
</dbReference>
<keyword evidence="3" id="KW-0571">Peptide transport</keyword>
<evidence type="ECO:0000313" key="8">
    <source>
        <dbReference type="EMBL" id="TFW41007.1"/>
    </source>
</evidence>
<reference evidence="8 10" key="2">
    <citation type="submission" date="2019-03" db="EMBL/GenBank/DDBJ databases">
        <title>Biocontrol and xenobiotic degradation properties of endophytic Pseudomonas fluorescens strain BRZ63.</title>
        <authorList>
            <person name="Chlebek D.A."/>
            <person name="Pinski A."/>
            <person name="Zur J.P."/>
            <person name="Michalska J."/>
            <person name="Hupert-Kocurek K.T."/>
        </authorList>
    </citation>
    <scope>NUCLEOTIDE SEQUENCE [LARGE SCALE GENOMIC DNA]</scope>
    <source>
        <strain evidence="8 10">BRZ63</strain>
    </source>
</reference>
<protein>
    <submittedName>
        <fullName evidence="7 8">ABC transporter substrate-binding protein</fullName>
    </submittedName>
</protein>
<keyword evidence="4" id="KW-0653">Protein transport</keyword>
<dbReference type="Pfam" id="PF00496">
    <property type="entry name" value="SBP_bac_5"/>
    <property type="match status" value="1"/>
</dbReference>
<evidence type="ECO:0000256" key="4">
    <source>
        <dbReference type="ARBA" id="ARBA00022927"/>
    </source>
</evidence>
<dbReference type="CDD" id="cd08512">
    <property type="entry name" value="PBP2_NikA_DppA_OppA_like_7"/>
    <property type="match status" value="1"/>
</dbReference>
<organism evidence="7 9">
    <name type="scientific">Pseudomonas fluorescens</name>
    <dbReference type="NCBI Taxonomy" id="294"/>
    <lineage>
        <taxon>Bacteria</taxon>
        <taxon>Pseudomonadati</taxon>
        <taxon>Pseudomonadota</taxon>
        <taxon>Gammaproteobacteria</taxon>
        <taxon>Pseudomonadales</taxon>
        <taxon>Pseudomonadaceae</taxon>
        <taxon>Pseudomonas</taxon>
    </lineage>
</organism>
<dbReference type="GO" id="GO:0030288">
    <property type="term" value="C:outer membrane-bounded periplasmic space"/>
    <property type="evidence" value="ECO:0007669"/>
    <property type="project" value="UniProtKB-ARBA"/>
</dbReference>
<dbReference type="InterPro" id="IPR030678">
    <property type="entry name" value="Peptide/Ni-bd"/>
</dbReference>
<accession>A0A0D0NQG6</accession>
<dbReference type="InterPro" id="IPR039424">
    <property type="entry name" value="SBP_5"/>
</dbReference>
<evidence type="ECO:0000313" key="7">
    <source>
        <dbReference type="EMBL" id="KIQ61366.1"/>
    </source>
</evidence>
<dbReference type="Gene3D" id="3.90.76.10">
    <property type="entry name" value="Dipeptide-binding Protein, Domain 1"/>
    <property type="match status" value="1"/>
</dbReference>
<dbReference type="SUPFAM" id="SSF53850">
    <property type="entry name" value="Periplasmic binding protein-like II"/>
    <property type="match status" value="1"/>
</dbReference>
<evidence type="ECO:0000256" key="2">
    <source>
        <dbReference type="ARBA" id="ARBA00022729"/>
    </source>
</evidence>
<dbReference type="GO" id="GO:1904680">
    <property type="term" value="F:peptide transmembrane transporter activity"/>
    <property type="evidence" value="ECO:0007669"/>
    <property type="project" value="TreeGrafter"/>
</dbReference>
<evidence type="ECO:0000256" key="5">
    <source>
        <dbReference type="SAM" id="SignalP"/>
    </source>
</evidence>
<dbReference type="InterPro" id="IPR023765">
    <property type="entry name" value="SBP_5_CS"/>
</dbReference>
<dbReference type="PATRIC" id="fig|294.124.peg.109"/>
<dbReference type="RefSeq" id="WP_042727881.1">
    <property type="nucleotide sequence ID" value="NZ_JXNZ01000003.1"/>
</dbReference>
<gene>
    <name evidence="8" type="ORF">E4T65_23225</name>
    <name evidence="7" type="ORF">RL74_00535</name>
</gene>
<dbReference type="Gene3D" id="3.40.190.10">
    <property type="entry name" value="Periplasmic binding protein-like II"/>
    <property type="match status" value="1"/>
</dbReference>
<dbReference type="EMBL" id="JXNZ01000003">
    <property type="protein sequence ID" value="KIQ61366.1"/>
    <property type="molecule type" value="Genomic_DNA"/>
</dbReference>
<sequence length="514" mass="56956">MNFKRTLMAGLMVLSVSAPLTSGLVCAANNTLVVADRASFKDWDPASAFSEEVRVLGNIYETLLVYNAPGSAEEFSPGLATSWESSDNGKTWAFKLRHGVKFHDGSPFNAAAVKKSIDYVKALKQGAAYVWKALDSIEVVADDTVVLKFQNPTPANLIAAGQYAAYIIAPAAVDKGHDWMMAPNAIGTGPYRLGQVEQGQQVVLERFDGYWGGWKEGQFDRVIVKVVSEASTRTQMIKNGEAGVAWDIPLDQLKVLGENPAIKVSTAPSWKNFQFLINTQKYPTDNVAFRQALQYLWDYEGVTNDILHGYGSVPKGPLPSSIWGHASVPMASYDLEKARQLLEASGVPKQDWKVSMQYISGIYANAAELFQATASQVGVEVELRPGEWGVIWDKAKKLETAPNLQSMAWWPTYPTPSDWLFSEFHTEKTTLFNLSHYSNPSFDQLIEEAAALEGSDRAQSTEKYQQAQQILAKDAPAIWYADVQQIRVSRKDIKGIEKSLNPAYEAILYYNLNR</sequence>
<dbReference type="GO" id="GO:0015031">
    <property type="term" value="P:protein transport"/>
    <property type="evidence" value="ECO:0007669"/>
    <property type="project" value="UniProtKB-KW"/>
</dbReference>
<dbReference type="Proteomes" id="UP000032101">
    <property type="component" value="Unassembled WGS sequence"/>
</dbReference>
<dbReference type="GO" id="GO:0043190">
    <property type="term" value="C:ATP-binding cassette (ABC) transporter complex"/>
    <property type="evidence" value="ECO:0007669"/>
    <property type="project" value="InterPro"/>
</dbReference>
<evidence type="ECO:0000313" key="10">
    <source>
        <dbReference type="Proteomes" id="UP000297322"/>
    </source>
</evidence>
<dbReference type="OrthoDB" id="9801912at2"/>